<evidence type="ECO:0000259" key="2">
    <source>
        <dbReference type="Pfam" id="PF23287"/>
    </source>
</evidence>
<sequence>MRCLHQLQSQVLQLPENGPSASPANRKRARSDNSTDEIHDRLNPMITMQNRRQQAIGAVATLASRSIAAEERALNHHGQVTNYTGWHTTPRRNGYTTSPEYQPISPAYADAMRPIPRIRARAPSPSINYSTSDSGSPGASNEPMSPSINYSTSDSGSPGASNHGFLVPFRGLVVEWSDGQEAIVKNIDGDECVVEGPCQEITQVNTTDLQVVAPVKWDDVKVVRGRDCGLEAEVVGFDGNDGVLRVKDARKTIKYLALNTLGRIHKDFVG</sequence>
<accession>A0AAE0FI56</accession>
<feature type="compositionally biased region" description="Polar residues" evidence="1">
    <location>
        <begin position="128"/>
        <end position="159"/>
    </location>
</feature>
<dbReference type="InterPro" id="IPR057934">
    <property type="entry name" value="KOW_Spt5_7"/>
</dbReference>
<feature type="region of interest" description="Disordered" evidence="1">
    <location>
        <begin position="11"/>
        <end position="37"/>
    </location>
</feature>
<evidence type="ECO:0000313" key="3">
    <source>
        <dbReference type="EMBL" id="KAK3260199.1"/>
    </source>
</evidence>
<evidence type="ECO:0000313" key="4">
    <source>
        <dbReference type="Proteomes" id="UP001190700"/>
    </source>
</evidence>
<protein>
    <recommendedName>
        <fullName evidence="2">Spt5 KOW domain-containing protein</fullName>
    </recommendedName>
</protein>
<keyword evidence="4" id="KW-1185">Reference proteome</keyword>
<feature type="region of interest" description="Disordered" evidence="1">
    <location>
        <begin position="81"/>
        <end position="102"/>
    </location>
</feature>
<reference evidence="3 4" key="1">
    <citation type="journal article" date="2015" name="Genome Biol. Evol.">
        <title>Comparative Genomics of a Bacterivorous Green Alga Reveals Evolutionary Causalities and Consequences of Phago-Mixotrophic Mode of Nutrition.</title>
        <authorList>
            <person name="Burns J.A."/>
            <person name="Paasch A."/>
            <person name="Narechania A."/>
            <person name="Kim E."/>
        </authorList>
    </citation>
    <scope>NUCLEOTIDE SEQUENCE [LARGE SCALE GENOMIC DNA]</scope>
    <source>
        <strain evidence="3 4">PLY_AMNH</strain>
    </source>
</reference>
<proteinExistence type="predicted"/>
<feature type="domain" description="Spt5 KOW" evidence="2">
    <location>
        <begin position="212"/>
        <end position="264"/>
    </location>
</feature>
<dbReference type="AlphaFoldDB" id="A0AAE0FI56"/>
<dbReference type="Proteomes" id="UP001190700">
    <property type="component" value="Unassembled WGS sequence"/>
</dbReference>
<comment type="caution">
    <text evidence="3">The sequence shown here is derived from an EMBL/GenBank/DDBJ whole genome shotgun (WGS) entry which is preliminary data.</text>
</comment>
<name>A0AAE0FI56_9CHLO</name>
<feature type="region of interest" description="Disordered" evidence="1">
    <location>
        <begin position="120"/>
        <end position="159"/>
    </location>
</feature>
<organism evidence="3 4">
    <name type="scientific">Cymbomonas tetramitiformis</name>
    <dbReference type="NCBI Taxonomy" id="36881"/>
    <lineage>
        <taxon>Eukaryota</taxon>
        <taxon>Viridiplantae</taxon>
        <taxon>Chlorophyta</taxon>
        <taxon>Pyramimonadophyceae</taxon>
        <taxon>Pyramimonadales</taxon>
        <taxon>Pyramimonadaceae</taxon>
        <taxon>Cymbomonas</taxon>
    </lineage>
</organism>
<evidence type="ECO:0000256" key="1">
    <source>
        <dbReference type="SAM" id="MobiDB-lite"/>
    </source>
</evidence>
<dbReference type="EMBL" id="LGRX02018023">
    <property type="protein sequence ID" value="KAK3260199.1"/>
    <property type="molecule type" value="Genomic_DNA"/>
</dbReference>
<gene>
    <name evidence="3" type="ORF">CYMTET_30829</name>
</gene>
<dbReference type="Pfam" id="PF23287">
    <property type="entry name" value="KOW7_SPT5"/>
    <property type="match status" value="1"/>
</dbReference>